<dbReference type="AlphaFoldDB" id="A0A0V0Q954"/>
<feature type="compositionally biased region" description="Low complexity" evidence="1">
    <location>
        <begin position="373"/>
        <end position="387"/>
    </location>
</feature>
<dbReference type="EMBL" id="LDAU01000232">
    <property type="protein sequence ID" value="KRW98671.1"/>
    <property type="molecule type" value="Genomic_DNA"/>
</dbReference>
<feature type="region of interest" description="Disordered" evidence="1">
    <location>
        <begin position="407"/>
        <end position="448"/>
    </location>
</feature>
<protein>
    <submittedName>
        <fullName evidence="2">Uncharacterized protein</fullName>
    </submittedName>
</protein>
<accession>A0A0V0Q954</accession>
<proteinExistence type="predicted"/>
<evidence type="ECO:0000313" key="2">
    <source>
        <dbReference type="EMBL" id="KRW98671.1"/>
    </source>
</evidence>
<name>A0A0V0Q954_PSEPJ</name>
<gene>
    <name evidence="2" type="ORF">PPERSA_00259</name>
</gene>
<comment type="caution">
    <text evidence="2">The sequence shown here is derived from an EMBL/GenBank/DDBJ whole genome shotgun (WGS) entry which is preliminary data.</text>
</comment>
<sequence length="520" mass="62586">MVGFFNYLQEKRPEVEQFLNNNFKPAHVQKFKTNAFFHKYKGKHNHVINRKDLQNIFLNDEYLEGKNSYLLEKIISQKKSLQFLDSNKNYTFQRESKPCGYKAIPLENLNLRQQFLNFIQTTNIKRTKSSYLQQQSLQKQQLNDQNVMMVNSSKSTELGFQKQRNQKNESGYNQNSQLHTKMIYIQPKNYSENQQKQCNFESIIHNFENIHNNFKKKQKLLQRYQFSHFKKQFHQHNNKLSYTTYNNNQQNINYKPQNKQQINQLNDDQCFNQQQQQDNSFIKNINTNQKNQKQTNFSHDKNLYQYCNIRNTQVHPDDQQQYFSNYQDKNQQLNCDDTQIYANSFQKQISISNNDKKMLDNLQNSRESQQILQSQKQNEQNSSQNYQMSLNDNNFSKAIKNNENLKNYQINPNNQNKSISQEDSGSGQINYENNLDYNNTNNLNDDNDSQQYFQSQSVIDIKPKNNFVDFVVPEMEKLILRVFLYRFLNKEFFSYFLTESKAKKREQMIYFRNEFLQQLK</sequence>
<feature type="compositionally biased region" description="Polar residues" evidence="1">
    <location>
        <begin position="407"/>
        <end position="429"/>
    </location>
</feature>
<keyword evidence="3" id="KW-1185">Reference proteome</keyword>
<organism evidence="2 3">
    <name type="scientific">Pseudocohnilembus persalinus</name>
    <name type="common">Ciliate</name>
    <dbReference type="NCBI Taxonomy" id="266149"/>
    <lineage>
        <taxon>Eukaryota</taxon>
        <taxon>Sar</taxon>
        <taxon>Alveolata</taxon>
        <taxon>Ciliophora</taxon>
        <taxon>Intramacronucleata</taxon>
        <taxon>Oligohymenophorea</taxon>
        <taxon>Scuticociliatia</taxon>
        <taxon>Philasterida</taxon>
        <taxon>Pseudocohnilembidae</taxon>
        <taxon>Pseudocohnilembus</taxon>
    </lineage>
</organism>
<reference evidence="2 3" key="1">
    <citation type="journal article" date="2015" name="Sci. Rep.">
        <title>Genome of the facultative scuticociliatosis pathogen Pseudocohnilembus persalinus provides insight into its virulence through horizontal gene transfer.</title>
        <authorList>
            <person name="Xiong J."/>
            <person name="Wang G."/>
            <person name="Cheng J."/>
            <person name="Tian M."/>
            <person name="Pan X."/>
            <person name="Warren A."/>
            <person name="Jiang C."/>
            <person name="Yuan D."/>
            <person name="Miao W."/>
        </authorList>
    </citation>
    <scope>NUCLEOTIDE SEQUENCE [LARGE SCALE GENOMIC DNA]</scope>
    <source>
        <strain evidence="2">36N120E</strain>
    </source>
</reference>
<dbReference type="Proteomes" id="UP000054937">
    <property type="component" value="Unassembled WGS sequence"/>
</dbReference>
<feature type="compositionally biased region" description="Low complexity" evidence="1">
    <location>
        <begin position="430"/>
        <end position="444"/>
    </location>
</feature>
<evidence type="ECO:0000256" key="1">
    <source>
        <dbReference type="SAM" id="MobiDB-lite"/>
    </source>
</evidence>
<dbReference type="InParanoid" id="A0A0V0Q954"/>
<evidence type="ECO:0000313" key="3">
    <source>
        <dbReference type="Proteomes" id="UP000054937"/>
    </source>
</evidence>
<feature type="region of interest" description="Disordered" evidence="1">
    <location>
        <begin position="364"/>
        <end position="389"/>
    </location>
</feature>